<feature type="region of interest" description="Disordered" evidence="1">
    <location>
        <begin position="38"/>
        <end position="57"/>
    </location>
</feature>
<accession>A0AAD9ERD1</accession>
<comment type="caution">
    <text evidence="2">The sequence shown here is derived from an EMBL/GenBank/DDBJ whole genome shotgun (WGS) entry which is preliminary data.</text>
</comment>
<dbReference type="AlphaFoldDB" id="A0AAD9ERD1"/>
<feature type="region of interest" description="Disordered" evidence="1">
    <location>
        <begin position="1"/>
        <end position="33"/>
    </location>
</feature>
<dbReference type="Proteomes" id="UP001243330">
    <property type="component" value="Unassembled WGS sequence"/>
</dbReference>
<reference evidence="2" key="1">
    <citation type="submission" date="2023-01" db="EMBL/GenBank/DDBJ databases">
        <title>Colletotrichum chrysophilum M932 genome sequence.</title>
        <authorList>
            <person name="Baroncelli R."/>
        </authorList>
    </citation>
    <scope>NUCLEOTIDE SEQUENCE</scope>
    <source>
        <strain evidence="2">M932</strain>
    </source>
</reference>
<dbReference type="EMBL" id="JAQOWY010000003">
    <property type="protein sequence ID" value="KAK1857042.1"/>
    <property type="molecule type" value="Genomic_DNA"/>
</dbReference>
<evidence type="ECO:0000313" key="3">
    <source>
        <dbReference type="Proteomes" id="UP001243330"/>
    </source>
</evidence>
<gene>
    <name evidence="2" type="ORF">CCHR01_00385</name>
</gene>
<keyword evidence="3" id="KW-1185">Reference proteome</keyword>
<feature type="compositionally biased region" description="Polar residues" evidence="1">
    <location>
        <begin position="48"/>
        <end position="57"/>
    </location>
</feature>
<proteinExistence type="predicted"/>
<organism evidence="2 3">
    <name type="scientific">Colletotrichum chrysophilum</name>
    <dbReference type="NCBI Taxonomy" id="1836956"/>
    <lineage>
        <taxon>Eukaryota</taxon>
        <taxon>Fungi</taxon>
        <taxon>Dikarya</taxon>
        <taxon>Ascomycota</taxon>
        <taxon>Pezizomycotina</taxon>
        <taxon>Sordariomycetes</taxon>
        <taxon>Hypocreomycetidae</taxon>
        <taxon>Glomerellales</taxon>
        <taxon>Glomerellaceae</taxon>
        <taxon>Colletotrichum</taxon>
        <taxon>Colletotrichum gloeosporioides species complex</taxon>
    </lineage>
</organism>
<evidence type="ECO:0000313" key="2">
    <source>
        <dbReference type="EMBL" id="KAK1857042.1"/>
    </source>
</evidence>
<evidence type="ECO:0000256" key="1">
    <source>
        <dbReference type="SAM" id="MobiDB-lite"/>
    </source>
</evidence>
<protein>
    <submittedName>
        <fullName evidence="2">Uncharacterized protein</fullName>
    </submittedName>
</protein>
<feature type="compositionally biased region" description="Low complexity" evidence="1">
    <location>
        <begin position="16"/>
        <end position="33"/>
    </location>
</feature>
<name>A0AAD9ERD1_9PEZI</name>
<sequence length="134" mass="14237">MSSETNYRLPRSHNSPVANQAAHAATAAATVPSPTAGQAQDQALLAQSESRPGNNQSVCNLPVSQITGEVGRKLKFGLGLIGSWFWEPRPYMILALKVGRCHVGFYGEMSPAGFTALSLVGVGWAVILKMNDLV</sequence>
<feature type="compositionally biased region" description="Low complexity" evidence="1">
    <location>
        <begin position="38"/>
        <end position="47"/>
    </location>
</feature>